<keyword evidence="1" id="KW-1133">Transmembrane helix</keyword>
<accession>A0A061IRM4</accession>
<feature type="transmembrane region" description="Helical" evidence="1">
    <location>
        <begin position="108"/>
        <end position="134"/>
    </location>
</feature>
<comment type="caution">
    <text evidence="2">The sequence shown here is derived from an EMBL/GenBank/DDBJ whole genome shotgun (WGS) entry which is preliminary data.</text>
</comment>
<name>A0A061IRM4_TRYRA</name>
<organism evidence="2 3">
    <name type="scientific">Trypanosoma rangeli SC58</name>
    <dbReference type="NCBI Taxonomy" id="429131"/>
    <lineage>
        <taxon>Eukaryota</taxon>
        <taxon>Discoba</taxon>
        <taxon>Euglenozoa</taxon>
        <taxon>Kinetoplastea</taxon>
        <taxon>Metakinetoplastina</taxon>
        <taxon>Trypanosomatida</taxon>
        <taxon>Trypanosomatidae</taxon>
        <taxon>Trypanosoma</taxon>
        <taxon>Herpetosoma</taxon>
    </lineage>
</organism>
<gene>
    <name evidence="2" type="ORF">TRSC58_07410</name>
</gene>
<feature type="transmembrane region" description="Helical" evidence="1">
    <location>
        <begin position="67"/>
        <end position="88"/>
    </location>
</feature>
<evidence type="ECO:0000256" key="1">
    <source>
        <dbReference type="SAM" id="Phobius"/>
    </source>
</evidence>
<protein>
    <recommendedName>
        <fullName evidence="4">Transmembrane protein</fullName>
    </recommendedName>
</protein>
<evidence type="ECO:0008006" key="4">
    <source>
        <dbReference type="Google" id="ProtNLM"/>
    </source>
</evidence>
<sequence length="135" mass="15054">MCRALSPSRRGRTEEKKAAEVPGTKIKREGRRAFGRRRVLLTAVFVLVVVLVIYICIYWKGGCGVTFGLVGVVVFRCTAFGGVSRFCFGNIYSPPCLEWLVVPLRLPFFVFVAVSIVLLLAAGIVFFPFLFLLFV</sequence>
<evidence type="ECO:0000313" key="3">
    <source>
        <dbReference type="Proteomes" id="UP000031737"/>
    </source>
</evidence>
<keyword evidence="1" id="KW-0472">Membrane</keyword>
<dbReference type="VEuPathDB" id="TriTrypDB:TRSC58_07410"/>
<keyword evidence="1" id="KW-0812">Transmembrane</keyword>
<dbReference type="AlphaFoldDB" id="A0A061IRM4"/>
<evidence type="ECO:0000313" key="2">
    <source>
        <dbReference type="EMBL" id="ESL05003.1"/>
    </source>
</evidence>
<feature type="transmembrane region" description="Helical" evidence="1">
    <location>
        <begin position="39"/>
        <end position="61"/>
    </location>
</feature>
<reference evidence="2 3" key="1">
    <citation type="submission" date="2013-07" db="EMBL/GenBank/DDBJ databases">
        <authorList>
            <person name="Stoco P.H."/>
            <person name="Wagner G."/>
            <person name="Gerber A."/>
            <person name="Zaha A."/>
            <person name="Thompson C."/>
            <person name="Bartholomeu D.C."/>
            <person name="Luckemeyer D.D."/>
            <person name="Bahia D."/>
            <person name="Loreto E."/>
            <person name="Prestes E.B."/>
            <person name="Lima F.M."/>
            <person name="Rodrigues-Luiz G."/>
            <person name="Vallejo G.A."/>
            <person name="Filho J.F."/>
            <person name="Monteiro K.M."/>
            <person name="Tyler K.M."/>
            <person name="de Almeida L.G."/>
            <person name="Ortiz M.F."/>
            <person name="Siervo M.A."/>
            <person name="de Moraes M.H."/>
            <person name="Cunha O.L."/>
            <person name="Mendonca-Neto R."/>
            <person name="Silva R."/>
            <person name="Teixeira S.M."/>
            <person name="Murta S.M."/>
            <person name="Sincero T.C."/>
            <person name="Mendes T.A."/>
            <person name="Urmenyi T.P."/>
            <person name="Silva V.G."/>
            <person name="da Rocha W.D."/>
            <person name="Andersson B."/>
            <person name="Romanha A.J."/>
            <person name="Steindel M."/>
            <person name="de Vasconcelos A.T."/>
            <person name="Grisard E.C."/>
        </authorList>
    </citation>
    <scope>NUCLEOTIDE SEQUENCE [LARGE SCALE GENOMIC DNA]</scope>
    <source>
        <strain evidence="2 3">SC58</strain>
    </source>
</reference>
<dbReference type="Proteomes" id="UP000031737">
    <property type="component" value="Unassembled WGS sequence"/>
</dbReference>
<proteinExistence type="predicted"/>
<dbReference type="EMBL" id="AUPL01007625">
    <property type="protein sequence ID" value="ESL05003.1"/>
    <property type="molecule type" value="Genomic_DNA"/>
</dbReference>
<keyword evidence="3" id="KW-1185">Reference proteome</keyword>